<protein>
    <submittedName>
        <fullName evidence="2">PDE9A protein</fullName>
    </submittedName>
</protein>
<feature type="compositionally biased region" description="Polar residues" evidence="1">
    <location>
        <begin position="8"/>
        <end position="23"/>
    </location>
</feature>
<feature type="compositionally biased region" description="Polar residues" evidence="1">
    <location>
        <begin position="143"/>
        <end position="163"/>
    </location>
</feature>
<keyword evidence="3" id="KW-1185">Reference proteome</keyword>
<comment type="caution">
    <text evidence="2">The sequence shown here is derived from an EMBL/GenBank/DDBJ whole genome shotgun (WGS) entry which is preliminary data.</text>
</comment>
<evidence type="ECO:0000256" key="1">
    <source>
        <dbReference type="SAM" id="MobiDB-lite"/>
    </source>
</evidence>
<gene>
    <name evidence="2" type="primary">PDE9A</name>
    <name evidence="2" type="ORF">SPIL2461_LOCUS4727</name>
</gene>
<accession>A0A812LNL7</accession>
<evidence type="ECO:0000313" key="2">
    <source>
        <dbReference type="EMBL" id="CAE7249587.1"/>
    </source>
</evidence>
<reference evidence="2" key="1">
    <citation type="submission" date="2021-02" db="EMBL/GenBank/DDBJ databases">
        <authorList>
            <person name="Dougan E. K."/>
            <person name="Rhodes N."/>
            <person name="Thang M."/>
            <person name="Chan C."/>
        </authorList>
    </citation>
    <scope>NUCLEOTIDE SEQUENCE</scope>
</reference>
<dbReference type="AlphaFoldDB" id="A0A812LNL7"/>
<sequence>SPAEADPQQPSQMLERSPVSTSRLADEAEGLDSRSPDRLEGSRQLPQPSQLLESPGPTADGSTKLPSQLLEPSRDTMTRARSPSGLQAGGGTLQPTQTPVRPLRPAGEEEESPLRLWASWRPPEGTTPGDALQLLSELFETSHGPTTRQAPASVAKPSSSQEAWPTAEGEVNFLGPSFLESPSSDMLVEPLKLGGSEPPEQVVAESKQDSAEGSPDFEEPRQSPRSPASVSEVSPASPSAELLSEAEQLMMEEADRLHRELRRRQSAAARGAEELSRLKLLVGLGSERRRCHRCDLAICSLRRLLRAVGEVCVVAAEPNEGSQPLFEMAEILASVAHVDSRLAELGT</sequence>
<evidence type="ECO:0000313" key="3">
    <source>
        <dbReference type="Proteomes" id="UP000649617"/>
    </source>
</evidence>
<feature type="region of interest" description="Disordered" evidence="1">
    <location>
        <begin position="1"/>
        <end position="241"/>
    </location>
</feature>
<dbReference type="EMBL" id="CAJNIZ010006391">
    <property type="protein sequence ID" value="CAE7249587.1"/>
    <property type="molecule type" value="Genomic_DNA"/>
</dbReference>
<feature type="compositionally biased region" description="Low complexity" evidence="1">
    <location>
        <begin position="223"/>
        <end position="241"/>
    </location>
</feature>
<dbReference type="Proteomes" id="UP000649617">
    <property type="component" value="Unassembled WGS sequence"/>
</dbReference>
<proteinExistence type="predicted"/>
<feature type="non-terminal residue" evidence="2">
    <location>
        <position position="1"/>
    </location>
</feature>
<feature type="compositionally biased region" description="Basic and acidic residues" evidence="1">
    <location>
        <begin position="31"/>
        <end position="41"/>
    </location>
</feature>
<dbReference type="OrthoDB" id="10551084at2759"/>
<feature type="non-terminal residue" evidence="2">
    <location>
        <position position="347"/>
    </location>
</feature>
<name>A0A812LNL7_SYMPI</name>
<organism evidence="2 3">
    <name type="scientific">Symbiodinium pilosum</name>
    <name type="common">Dinoflagellate</name>
    <dbReference type="NCBI Taxonomy" id="2952"/>
    <lineage>
        <taxon>Eukaryota</taxon>
        <taxon>Sar</taxon>
        <taxon>Alveolata</taxon>
        <taxon>Dinophyceae</taxon>
        <taxon>Suessiales</taxon>
        <taxon>Symbiodiniaceae</taxon>
        <taxon>Symbiodinium</taxon>
    </lineage>
</organism>